<evidence type="ECO:0000259" key="2">
    <source>
        <dbReference type="Pfam" id="PF25821"/>
    </source>
</evidence>
<reference evidence="3" key="2">
    <citation type="journal article" date="2024" name="Plant">
        <title>Genomic evolution and insights into agronomic trait innovations of Sesamum species.</title>
        <authorList>
            <person name="Miao H."/>
            <person name="Wang L."/>
            <person name="Qu L."/>
            <person name="Liu H."/>
            <person name="Sun Y."/>
            <person name="Le M."/>
            <person name="Wang Q."/>
            <person name="Wei S."/>
            <person name="Zheng Y."/>
            <person name="Lin W."/>
            <person name="Duan Y."/>
            <person name="Cao H."/>
            <person name="Xiong S."/>
            <person name="Wang X."/>
            <person name="Wei L."/>
            <person name="Li C."/>
            <person name="Ma Q."/>
            <person name="Ju M."/>
            <person name="Zhao R."/>
            <person name="Li G."/>
            <person name="Mu C."/>
            <person name="Tian Q."/>
            <person name="Mei H."/>
            <person name="Zhang T."/>
            <person name="Gao T."/>
            <person name="Zhang H."/>
        </authorList>
    </citation>
    <scope>NUCLEOTIDE SEQUENCE</scope>
    <source>
        <strain evidence="3">G02</strain>
    </source>
</reference>
<gene>
    <name evidence="3" type="ORF">Sradi_1063400</name>
</gene>
<organism evidence="3">
    <name type="scientific">Sesamum radiatum</name>
    <name type="common">Black benniseed</name>
    <dbReference type="NCBI Taxonomy" id="300843"/>
    <lineage>
        <taxon>Eukaryota</taxon>
        <taxon>Viridiplantae</taxon>
        <taxon>Streptophyta</taxon>
        <taxon>Embryophyta</taxon>
        <taxon>Tracheophyta</taxon>
        <taxon>Spermatophyta</taxon>
        <taxon>Magnoliopsida</taxon>
        <taxon>eudicotyledons</taxon>
        <taxon>Gunneridae</taxon>
        <taxon>Pentapetalae</taxon>
        <taxon>asterids</taxon>
        <taxon>lamiids</taxon>
        <taxon>Lamiales</taxon>
        <taxon>Pedaliaceae</taxon>
        <taxon>Sesamum</taxon>
    </lineage>
</organism>
<proteinExistence type="predicted"/>
<comment type="caution">
    <text evidence="3">The sequence shown here is derived from an EMBL/GenBank/DDBJ whole genome shotgun (WGS) entry which is preliminary data.</text>
</comment>
<dbReference type="Pfam" id="PF25821">
    <property type="entry name" value="DUF7950"/>
    <property type="match status" value="1"/>
</dbReference>
<evidence type="ECO:0000313" key="3">
    <source>
        <dbReference type="EMBL" id="KAL0425286.1"/>
    </source>
</evidence>
<dbReference type="PANTHER" id="PTHR33595">
    <property type="entry name" value="VON WILLEBRAND FACTOR A DOMAIN PROTEIN"/>
    <property type="match status" value="1"/>
</dbReference>
<dbReference type="InterPro" id="IPR057710">
    <property type="entry name" value="DUF7950"/>
</dbReference>
<dbReference type="EMBL" id="JACGWJ010000004">
    <property type="protein sequence ID" value="KAL0425286.1"/>
    <property type="molecule type" value="Genomic_DNA"/>
</dbReference>
<dbReference type="AlphaFoldDB" id="A0AAW2V771"/>
<evidence type="ECO:0000256" key="1">
    <source>
        <dbReference type="SAM" id="MobiDB-lite"/>
    </source>
</evidence>
<feature type="domain" description="DUF7950" evidence="2">
    <location>
        <begin position="173"/>
        <end position="213"/>
    </location>
</feature>
<dbReference type="PANTHER" id="PTHR33595:SF7">
    <property type="entry name" value="OS12G0242500 PROTEIN"/>
    <property type="match status" value="1"/>
</dbReference>
<feature type="region of interest" description="Disordered" evidence="1">
    <location>
        <begin position="33"/>
        <end position="110"/>
    </location>
</feature>
<name>A0AAW2V771_SESRA</name>
<sequence length="276" mass="29013">MDHRGGCCIARYSGVAYDMSKVDRIMLRFRPIAPKPASTNGSLSGGGSSGSTTPENSCPSVKTGRGKRRHAAKDGSNSTVNKRNCNSRRRKSSPENTDSGGSVSGGEKVVKTLPLLPEAPEVKESPKVASKQGFPLWLSFGNGGSGGEIVAPGADRSGLDDPTVPMGRMVVVGSWVKVECVTDTWVVGCYGYDGIGRTDEERVRSLNLDTCPGSYRRPEQGEVDECGVQADGGGGRGREGEVAAWLVMEEGGEPAGGMQFVHVQGEGGHVREGEEP</sequence>
<protein>
    <recommendedName>
        <fullName evidence="2">DUF7950 domain-containing protein</fullName>
    </recommendedName>
</protein>
<accession>A0AAW2V771</accession>
<reference evidence="3" key="1">
    <citation type="submission" date="2020-06" db="EMBL/GenBank/DDBJ databases">
        <authorList>
            <person name="Li T."/>
            <person name="Hu X."/>
            <person name="Zhang T."/>
            <person name="Song X."/>
            <person name="Zhang H."/>
            <person name="Dai N."/>
            <person name="Sheng W."/>
            <person name="Hou X."/>
            <person name="Wei L."/>
        </authorList>
    </citation>
    <scope>NUCLEOTIDE SEQUENCE</scope>
    <source>
        <strain evidence="3">G02</strain>
        <tissue evidence="3">Leaf</tissue>
    </source>
</reference>